<dbReference type="AlphaFoldDB" id="A0A9Q0P890"/>
<comment type="caution">
    <text evidence="2">The sequence shown here is derived from an EMBL/GenBank/DDBJ whole genome shotgun (WGS) entry which is preliminary data.</text>
</comment>
<reference evidence="2" key="2">
    <citation type="journal article" date="2023" name="Int. J. Mol. Sci.">
        <title>De Novo Assembly and Annotation of 11 Diverse Shrub Willow (Salix) Genomes Reveals Novel Gene Organization in Sex-Linked Regions.</title>
        <authorList>
            <person name="Hyden B."/>
            <person name="Feng K."/>
            <person name="Yates T.B."/>
            <person name="Jawdy S."/>
            <person name="Cereghino C."/>
            <person name="Smart L.B."/>
            <person name="Muchero W."/>
        </authorList>
    </citation>
    <scope>NUCLEOTIDE SEQUENCE [LARGE SCALE GENOMIC DNA]</scope>
    <source>
        <tissue evidence="2">Shoot tip</tissue>
    </source>
</reference>
<evidence type="ECO:0000313" key="3">
    <source>
        <dbReference type="Proteomes" id="UP001151529"/>
    </source>
</evidence>
<evidence type="ECO:0000313" key="2">
    <source>
        <dbReference type="EMBL" id="KAJ6683304.1"/>
    </source>
</evidence>
<dbReference type="EMBL" id="JAPFFL010000013">
    <property type="protein sequence ID" value="KAJ6683304.1"/>
    <property type="molecule type" value="Genomic_DNA"/>
</dbReference>
<accession>A0A9Q0P890</accession>
<name>A0A9Q0P890_SALVM</name>
<dbReference type="Proteomes" id="UP001151529">
    <property type="component" value="Chromosome 17"/>
</dbReference>
<sequence length="113" mass="12461">MSSTIDGNCFLDGDGDSDEETFESFVEHEATTPEIPPVSHHHCSSSSRNSLGDTSNITHTPPALFAYNSMDSLMFKSVIMFLISKYLFLKSDLNMSSSGNSITDAAYIYMLLF</sequence>
<proteinExistence type="predicted"/>
<evidence type="ECO:0000256" key="1">
    <source>
        <dbReference type="SAM" id="MobiDB-lite"/>
    </source>
</evidence>
<organism evidence="2 3">
    <name type="scientific">Salix viminalis</name>
    <name type="common">Common osier</name>
    <name type="synonym">Basket willow</name>
    <dbReference type="NCBI Taxonomy" id="40686"/>
    <lineage>
        <taxon>Eukaryota</taxon>
        <taxon>Viridiplantae</taxon>
        <taxon>Streptophyta</taxon>
        <taxon>Embryophyta</taxon>
        <taxon>Tracheophyta</taxon>
        <taxon>Spermatophyta</taxon>
        <taxon>Magnoliopsida</taxon>
        <taxon>eudicotyledons</taxon>
        <taxon>Gunneridae</taxon>
        <taxon>Pentapetalae</taxon>
        <taxon>rosids</taxon>
        <taxon>fabids</taxon>
        <taxon>Malpighiales</taxon>
        <taxon>Salicaceae</taxon>
        <taxon>Saliceae</taxon>
        <taxon>Salix</taxon>
    </lineage>
</organism>
<protein>
    <submittedName>
        <fullName evidence="2">Uncharacterized protein</fullName>
    </submittedName>
</protein>
<reference evidence="2" key="1">
    <citation type="submission" date="2022-11" db="EMBL/GenBank/DDBJ databases">
        <authorList>
            <person name="Hyden B.L."/>
            <person name="Feng K."/>
            <person name="Yates T."/>
            <person name="Jawdy S."/>
            <person name="Smart L.B."/>
            <person name="Muchero W."/>
        </authorList>
    </citation>
    <scope>NUCLEOTIDE SEQUENCE</scope>
    <source>
        <tissue evidence="2">Shoot tip</tissue>
    </source>
</reference>
<keyword evidence="3" id="KW-1185">Reference proteome</keyword>
<gene>
    <name evidence="2" type="ORF">OIU85_007030</name>
</gene>
<feature type="region of interest" description="Disordered" evidence="1">
    <location>
        <begin position="32"/>
        <end position="55"/>
    </location>
</feature>